<keyword evidence="7" id="KW-1185">Reference proteome</keyword>
<evidence type="ECO:0000313" key="6">
    <source>
        <dbReference type="EMBL" id="EKT63035.1"/>
    </source>
</evidence>
<feature type="DNA-binding region" description="H-T-H motif" evidence="4">
    <location>
        <begin position="32"/>
        <end position="51"/>
    </location>
</feature>
<dbReference type="OrthoDB" id="270177at2"/>
<dbReference type="Gene3D" id="1.10.357.10">
    <property type="entry name" value="Tetracycline Repressor, domain 2"/>
    <property type="match status" value="1"/>
</dbReference>
<dbReference type="InterPro" id="IPR036271">
    <property type="entry name" value="Tet_transcr_reg_TetR-rel_C_sf"/>
</dbReference>
<dbReference type="SUPFAM" id="SSF46689">
    <property type="entry name" value="Homeodomain-like"/>
    <property type="match status" value="1"/>
</dbReference>
<name>K8X3K3_9GAMM</name>
<dbReference type="PANTHER" id="PTHR47506">
    <property type="entry name" value="TRANSCRIPTIONAL REGULATORY PROTEIN"/>
    <property type="match status" value="1"/>
</dbReference>
<dbReference type="Pfam" id="PF00440">
    <property type="entry name" value="TetR_N"/>
    <property type="match status" value="1"/>
</dbReference>
<evidence type="ECO:0000256" key="2">
    <source>
        <dbReference type="ARBA" id="ARBA00023125"/>
    </source>
</evidence>
<protein>
    <recommendedName>
        <fullName evidence="5">HTH tetR-type domain-containing protein</fullName>
    </recommendedName>
</protein>
<dbReference type="GO" id="GO:0003677">
    <property type="term" value="F:DNA binding"/>
    <property type="evidence" value="ECO:0007669"/>
    <property type="project" value="UniProtKB-UniRule"/>
</dbReference>
<dbReference type="InterPro" id="IPR009057">
    <property type="entry name" value="Homeodomain-like_sf"/>
</dbReference>
<reference evidence="6 7" key="1">
    <citation type="journal article" date="2012" name="BMC Genomics">
        <title>Comparative genomics of bacteria in the genus Providencia isolated from wild Drosophila melanogaster.</title>
        <authorList>
            <person name="Galac M.R."/>
            <person name="Lazzaro B.P."/>
        </authorList>
    </citation>
    <scope>NUCLEOTIDE SEQUENCE [LARGE SCALE GENOMIC DNA]</scope>
    <source>
        <strain evidence="6 7">DSM 19968</strain>
    </source>
</reference>
<keyword evidence="1" id="KW-0805">Transcription regulation</keyword>
<evidence type="ECO:0000313" key="7">
    <source>
        <dbReference type="Proteomes" id="UP000009336"/>
    </source>
</evidence>
<dbReference type="EMBL" id="AKKL01000016">
    <property type="protein sequence ID" value="EKT63035.1"/>
    <property type="molecule type" value="Genomic_DNA"/>
</dbReference>
<comment type="caution">
    <text evidence="6">The sequence shown here is derived from an EMBL/GenBank/DDBJ whole genome shotgun (WGS) entry which is preliminary data.</text>
</comment>
<organism evidence="6 7">
    <name type="scientific">Providencia burhodogranariea DSM 19968</name>
    <dbReference type="NCBI Taxonomy" id="1141662"/>
    <lineage>
        <taxon>Bacteria</taxon>
        <taxon>Pseudomonadati</taxon>
        <taxon>Pseudomonadota</taxon>
        <taxon>Gammaproteobacteria</taxon>
        <taxon>Enterobacterales</taxon>
        <taxon>Morganellaceae</taxon>
        <taxon>Providencia</taxon>
    </lineage>
</organism>
<evidence type="ECO:0000256" key="3">
    <source>
        <dbReference type="ARBA" id="ARBA00023163"/>
    </source>
</evidence>
<sequence length="196" mass="21770">MAQRGRPKNFDRKSALTKAMTLFWAKGYTDTQLAELTKVMGINAPSFYATFGSKKATFREAVELYVEEVGSQSMNALNEGTTLAQGLRAMLEMSVKTDTSQQAGGCLIIMGVVNQSTENTEEWHFLKSLREETYDLILKRIVRGQNEEEHLADVNVASLATFFYGIVQALSMQARDGASAEQLYAMVDTAMKIIET</sequence>
<dbReference type="HOGENOM" id="CLU_069356_28_0_6"/>
<evidence type="ECO:0000259" key="5">
    <source>
        <dbReference type="PROSITE" id="PS50977"/>
    </source>
</evidence>
<feature type="domain" description="HTH tetR-type" evidence="5">
    <location>
        <begin position="9"/>
        <end position="69"/>
    </location>
</feature>
<dbReference type="AlphaFoldDB" id="K8X3K3"/>
<keyword evidence="3" id="KW-0804">Transcription</keyword>
<evidence type="ECO:0000256" key="4">
    <source>
        <dbReference type="PROSITE-ProRule" id="PRU00335"/>
    </source>
</evidence>
<dbReference type="PROSITE" id="PS50977">
    <property type="entry name" value="HTH_TETR_2"/>
    <property type="match status" value="1"/>
</dbReference>
<dbReference type="RefSeq" id="WP_008911261.1">
    <property type="nucleotide sequence ID" value="NZ_KB233222.1"/>
</dbReference>
<dbReference type="Proteomes" id="UP000009336">
    <property type="component" value="Unassembled WGS sequence"/>
</dbReference>
<dbReference type="PANTHER" id="PTHR47506:SF1">
    <property type="entry name" value="HTH-TYPE TRANSCRIPTIONAL REGULATOR YJDC"/>
    <property type="match status" value="1"/>
</dbReference>
<proteinExistence type="predicted"/>
<accession>K8X3K3</accession>
<evidence type="ECO:0000256" key="1">
    <source>
        <dbReference type="ARBA" id="ARBA00023015"/>
    </source>
</evidence>
<dbReference type="eggNOG" id="COG1309">
    <property type="taxonomic scope" value="Bacteria"/>
</dbReference>
<dbReference type="Gene3D" id="1.10.10.60">
    <property type="entry name" value="Homeodomain-like"/>
    <property type="match status" value="1"/>
</dbReference>
<dbReference type="InterPro" id="IPR001647">
    <property type="entry name" value="HTH_TetR"/>
</dbReference>
<gene>
    <name evidence="6" type="ORF">OOA_06146</name>
</gene>
<dbReference type="STRING" id="1141662.OOA_06146"/>
<dbReference type="SUPFAM" id="SSF48498">
    <property type="entry name" value="Tetracyclin repressor-like, C-terminal domain"/>
    <property type="match status" value="1"/>
</dbReference>
<dbReference type="PATRIC" id="fig|1141662.3.peg.1246"/>
<keyword evidence="2 4" id="KW-0238">DNA-binding</keyword>